<keyword evidence="1" id="KW-1133">Transmembrane helix</keyword>
<name>A0ABR6KVE7_9BACT</name>
<reference evidence="2 3" key="1">
    <citation type="submission" date="2020-08" db="EMBL/GenBank/DDBJ databases">
        <title>Genomic Encyclopedia of Type Strains, Phase IV (KMG-IV): sequencing the most valuable type-strain genomes for metagenomic binning, comparative biology and taxonomic classification.</title>
        <authorList>
            <person name="Goeker M."/>
        </authorList>
    </citation>
    <scope>NUCLEOTIDE SEQUENCE [LARGE SCALE GENOMIC DNA]</scope>
    <source>
        <strain evidence="2 3">DSM 102983</strain>
    </source>
</reference>
<dbReference type="PROSITE" id="PS51257">
    <property type="entry name" value="PROKAR_LIPOPROTEIN"/>
    <property type="match status" value="1"/>
</dbReference>
<keyword evidence="1" id="KW-0472">Membrane</keyword>
<dbReference type="RefSeq" id="WP_183672351.1">
    <property type="nucleotide sequence ID" value="NZ_BMPB01000016.1"/>
</dbReference>
<evidence type="ECO:0000313" key="2">
    <source>
        <dbReference type="EMBL" id="MBB4624867.1"/>
    </source>
</evidence>
<evidence type="ECO:0000256" key="1">
    <source>
        <dbReference type="SAM" id="Phobius"/>
    </source>
</evidence>
<dbReference type="Proteomes" id="UP000533637">
    <property type="component" value="Unassembled WGS sequence"/>
</dbReference>
<accession>A0ABR6KVE7</accession>
<organism evidence="2 3">
    <name type="scientific">Parabacteroides faecis</name>
    <dbReference type="NCBI Taxonomy" id="1217282"/>
    <lineage>
        <taxon>Bacteria</taxon>
        <taxon>Pseudomonadati</taxon>
        <taxon>Bacteroidota</taxon>
        <taxon>Bacteroidia</taxon>
        <taxon>Bacteroidales</taxon>
        <taxon>Tannerellaceae</taxon>
        <taxon>Parabacteroides</taxon>
    </lineage>
</organism>
<comment type="caution">
    <text evidence="2">The sequence shown here is derived from an EMBL/GenBank/DDBJ whole genome shotgun (WGS) entry which is preliminary data.</text>
</comment>
<sequence length="144" mass="16755">MRAVLYLFLAVIGLSGCVTRNRSREQFYAYKDSMVYIQLDTSCLHYDRQKHLRGNSRLKEIYFSSPDSSGKQHVERVAYVTEEWSMTDSAEVLSTKKSATEKQDINSIISTEKVITKHEPGHIAGWVLVLFLLSFVYWLWKKVR</sequence>
<keyword evidence="3" id="KW-1185">Reference proteome</keyword>
<keyword evidence="1" id="KW-0812">Transmembrane</keyword>
<proteinExistence type="predicted"/>
<dbReference type="EMBL" id="JACHOC010000012">
    <property type="protein sequence ID" value="MBB4624867.1"/>
    <property type="molecule type" value="Genomic_DNA"/>
</dbReference>
<gene>
    <name evidence="2" type="ORF">GGQ57_004812</name>
</gene>
<evidence type="ECO:0000313" key="3">
    <source>
        <dbReference type="Proteomes" id="UP000533637"/>
    </source>
</evidence>
<feature type="transmembrane region" description="Helical" evidence="1">
    <location>
        <begin position="123"/>
        <end position="140"/>
    </location>
</feature>
<protein>
    <submittedName>
        <fullName evidence="2">Na+-translocating ferredoxin:NAD+ oxidoreductase RnfD subunit</fullName>
    </submittedName>
</protein>